<accession>A0ABT4VPG9</accession>
<keyword evidence="1" id="KW-0175">Coiled coil</keyword>
<evidence type="ECO:0000259" key="2">
    <source>
        <dbReference type="Pfam" id="PF01968"/>
    </source>
</evidence>
<evidence type="ECO:0000313" key="5">
    <source>
        <dbReference type="EMBL" id="MDA4846612.1"/>
    </source>
</evidence>
<reference evidence="5" key="1">
    <citation type="submission" date="2022-11" db="EMBL/GenBank/DDBJ databases">
        <title>Hoeflea poritis sp. nov., isolated from scleractinian coral Porites lutea.</title>
        <authorList>
            <person name="Zhang G."/>
            <person name="Wei Q."/>
            <person name="Cai L."/>
        </authorList>
    </citation>
    <scope>NUCLEOTIDE SEQUENCE</scope>
    <source>
        <strain evidence="5">E7-10</strain>
    </source>
</reference>
<dbReference type="Pfam" id="PF01968">
    <property type="entry name" value="Hydantoinase_A"/>
    <property type="match status" value="1"/>
</dbReference>
<dbReference type="InterPro" id="IPR049517">
    <property type="entry name" value="ACX-like_C"/>
</dbReference>
<dbReference type="Pfam" id="PF05378">
    <property type="entry name" value="Hydant_A_N"/>
    <property type="match status" value="1"/>
</dbReference>
<sequence length="732" mass="78352">MNSTDDLIKHYEERLAAFEERLRRMEADAGSAPAPVRPMRAGTGLRLGVDVGGTFTDLLMLDEKNGRTYTAKVPSTPADSSIGVLNGIEKICREAGIAPTDITEVMHGTTVATNTVLTNAGALVGLVTTKGYKDVLQIARSYVPGGLGGWVIWNKTPPLAPLELTIEADERMGANGEVVSSLDESRIRKDLKKLFDQGIEALTIALFNSYANDAHEKRIAEIARDIAPDIPVSTSASIMPEMYEYERAETTVVNSYVRPVVSKYVSNLQRELRNRMGENVLLQILRSDGGLSSAQLAMDQPVNLLMSGPAGGVSGALWIAKQAKFENLLTFDMGGTSTDVALIQNSVARTRRETRVADVTVRAPSIDVRTVGAGGGSIAYVPELTKALRVGPQSAGADPGPAAYMKGGEEPTVTDANVVLGYLPSDAKLGGDMAISRDKAAEAVGKIADALSIPVEEAAEGIIKIVNENMCGALRLVSVEQGYDPREFALIGFGGAGPLHANALARLINSWPAIIPPGPGVLCAYGDATTQLRNEASQTYVTRVADTSDAEVGKMLNALRDAAARELTSEGVAQSGQSVIYQIDIRYHGQGMKLTIDVSPEDFEREGLAGIGRRFDKEHEQLFTFALDAEHELVGLRAVVQDAEKSFIAENQGAGGADASSARVHTTRIYTDGNWQEGHIYDRDRLRPGNRIEGPAVVTEMDSTALILPDHVGVVDDVGNILIWPADHENAR</sequence>
<comment type="caution">
    <text evidence="5">The sequence shown here is derived from an EMBL/GenBank/DDBJ whole genome shotgun (WGS) entry which is preliminary data.</text>
</comment>
<gene>
    <name evidence="5" type="ORF">OOZ53_14705</name>
</gene>
<evidence type="ECO:0000259" key="3">
    <source>
        <dbReference type="Pfam" id="PF05378"/>
    </source>
</evidence>
<feature type="domain" description="Acetophenone carboxylase-like C-terminal" evidence="4">
    <location>
        <begin position="550"/>
        <end position="715"/>
    </location>
</feature>
<feature type="domain" description="Hydantoinase/oxoprolinase N-terminal" evidence="3">
    <location>
        <begin position="46"/>
        <end position="226"/>
    </location>
</feature>
<dbReference type="InterPro" id="IPR008040">
    <property type="entry name" value="Hydant_A_N"/>
</dbReference>
<dbReference type="SUPFAM" id="SSF53067">
    <property type="entry name" value="Actin-like ATPase domain"/>
    <property type="match status" value="1"/>
</dbReference>
<dbReference type="InterPro" id="IPR045079">
    <property type="entry name" value="Oxoprolinase-like"/>
</dbReference>
<dbReference type="PANTHER" id="PTHR11365">
    <property type="entry name" value="5-OXOPROLINASE RELATED"/>
    <property type="match status" value="1"/>
</dbReference>
<feature type="coiled-coil region" evidence="1">
    <location>
        <begin position="1"/>
        <end position="28"/>
    </location>
</feature>
<organism evidence="5 6">
    <name type="scientific">Hoeflea poritis</name>
    <dbReference type="NCBI Taxonomy" id="2993659"/>
    <lineage>
        <taxon>Bacteria</taxon>
        <taxon>Pseudomonadati</taxon>
        <taxon>Pseudomonadota</taxon>
        <taxon>Alphaproteobacteria</taxon>
        <taxon>Hyphomicrobiales</taxon>
        <taxon>Rhizobiaceae</taxon>
        <taxon>Hoeflea</taxon>
    </lineage>
</organism>
<evidence type="ECO:0000313" key="6">
    <source>
        <dbReference type="Proteomes" id="UP001148313"/>
    </source>
</evidence>
<dbReference type="EMBL" id="JAPJZH010000008">
    <property type="protein sequence ID" value="MDA4846612.1"/>
    <property type="molecule type" value="Genomic_DNA"/>
</dbReference>
<dbReference type="RefSeq" id="WP_271090383.1">
    <property type="nucleotide sequence ID" value="NZ_JAPJZH010000008.1"/>
</dbReference>
<dbReference type="Pfam" id="PF19278">
    <property type="entry name" value="Hydant_A_C"/>
    <property type="match status" value="1"/>
</dbReference>
<name>A0ABT4VPG9_9HYPH</name>
<feature type="domain" description="Hydantoinase A/oxoprolinase" evidence="2">
    <location>
        <begin position="247"/>
        <end position="535"/>
    </location>
</feature>
<dbReference type="InterPro" id="IPR043129">
    <property type="entry name" value="ATPase_NBD"/>
</dbReference>
<evidence type="ECO:0000256" key="1">
    <source>
        <dbReference type="SAM" id="Coils"/>
    </source>
</evidence>
<keyword evidence="6" id="KW-1185">Reference proteome</keyword>
<dbReference type="Proteomes" id="UP001148313">
    <property type="component" value="Unassembled WGS sequence"/>
</dbReference>
<proteinExistence type="predicted"/>
<dbReference type="PANTHER" id="PTHR11365:SF23">
    <property type="entry name" value="HYPOTHETICAL 5-OXOPROLINASE (EUROFUNG)-RELATED"/>
    <property type="match status" value="1"/>
</dbReference>
<protein>
    <submittedName>
        <fullName evidence="5">Hydantoinase/oxoprolinase family protein</fullName>
    </submittedName>
</protein>
<evidence type="ECO:0000259" key="4">
    <source>
        <dbReference type="Pfam" id="PF19278"/>
    </source>
</evidence>
<dbReference type="InterPro" id="IPR002821">
    <property type="entry name" value="Hydantoinase_A"/>
</dbReference>